<feature type="domain" description="ZZ-type" evidence="16">
    <location>
        <begin position="105"/>
        <end position="155"/>
    </location>
</feature>
<evidence type="ECO:0000256" key="10">
    <source>
        <dbReference type="ARBA" id="ARBA00054138"/>
    </source>
</evidence>
<dbReference type="InterPro" id="IPR043145">
    <property type="entry name" value="Znf_ZZ_sf"/>
</dbReference>
<reference evidence="18 19" key="1">
    <citation type="journal article" date="2017" name="Nat. Ecol. Evol.">
        <title>Scallop genome provides insights into evolution of bilaterian karyotype and development.</title>
        <authorList>
            <person name="Wang S."/>
            <person name="Zhang J."/>
            <person name="Jiao W."/>
            <person name="Li J."/>
            <person name="Xun X."/>
            <person name="Sun Y."/>
            <person name="Guo X."/>
            <person name="Huan P."/>
            <person name="Dong B."/>
            <person name="Zhang L."/>
            <person name="Hu X."/>
            <person name="Sun X."/>
            <person name="Wang J."/>
            <person name="Zhao C."/>
            <person name="Wang Y."/>
            <person name="Wang D."/>
            <person name="Huang X."/>
            <person name="Wang R."/>
            <person name="Lv J."/>
            <person name="Li Y."/>
            <person name="Zhang Z."/>
            <person name="Liu B."/>
            <person name="Lu W."/>
            <person name="Hui Y."/>
            <person name="Liang J."/>
            <person name="Zhou Z."/>
            <person name="Hou R."/>
            <person name="Li X."/>
            <person name="Liu Y."/>
            <person name="Li H."/>
            <person name="Ning X."/>
            <person name="Lin Y."/>
            <person name="Zhao L."/>
            <person name="Xing Q."/>
            <person name="Dou J."/>
            <person name="Li Y."/>
            <person name="Mao J."/>
            <person name="Guo H."/>
            <person name="Dou H."/>
            <person name="Li T."/>
            <person name="Mu C."/>
            <person name="Jiang W."/>
            <person name="Fu Q."/>
            <person name="Fu X."/>
            <person name="Miao Y."/>
            <person name="Liu J."/>
            <person name="Yu Q."/>
            <person name="Li R."/>
            <person name="Liao H."/>
            <person name="Li X."/>
            <person name="Kong Y."/>
            <person name="Jiang Z."/>
            <person name="Chourrout D."/>
            <person name="Li R."/>
            <person name="Bao Z."/>
        </authorList>
    </citation>
    <scope>NUCLEOTIDE SEQUENCE [LARGE SCALE GENOMIC DNA]</scope>
    <source>
        <strain evidence="18 19">PY_sf001</strain>
    </source>
</reference>
<accession>A0A210R431</accession>
<dbReference type="InterPro" id="IPR000270">
    <property type="entry name" value="PB1_dom"/>
</dbReference>
<dbReference type="GO" id="GO:0007032">
    <property type="term" value="P:endosome organization"/>
    <property type="evidence" value="ECO:0007669"/>
    <property type="project" value="TreeGrafter"/>
</dbReference>
<dbReference type="CDD" id="cd14320">
    <property type="entry name" value="UBA_SQSTM"/>
    <property type="match status" value="1"/>
</dbReference>
<dbReference type="SUPFAM" id="SSF54277">
    <property type="entry name" value="CAD &amp; PB1 domains"/>
    <property type="match status" value="1"/>
</dbReference>
<evidence type="ECO:0000256" key="4">
    <source>
        <dbReference type="ARBA" id="ARBA00022723"/>
    </source>
</evidence>
<dbReference type="Gene3D" id="1.10.8.10">
    <property type="entry name" value="DNA helicase RuvA subunit, C-terminal domain"/>
    <property type="match status" value="1"/>
</dbReference>
<evidence type="ECO:0000256" key="8">
    <source>
        <dbReference type="ARBA" id="ARBA00023163"/>
    </source>
</evidence>
<dbReference type="PROSITE" id="PS01357">
    <property type="entry name" value="ZF_ZZ_1"/>
    <property type="match status" value="1"/>
</dbReference>
<evidence type="ECO:0000256" key="13">
    <source>
        <dbReference type="ARBA" id="ARBA00081379"/>
    </source>
</evidence>
<dbReference type="AlphaFoldDB" id="A0A210R431"/>
<keyword evidence="6 14" id="KW-0863">Zinc-finger</keyword>
<comment type="subunit">
    <text evidence="11">Interacts with aPKC and Traf6.</text>
</comment>
<dbReference type="InterPro" id="IPR052260">
    <property type="entry name" value="Autophagy_Rcpt_SigReg"/>
</dbReference>
<dbReference type="InterPro" id="IPR009060">
    <property type="entry name" value="UBA-like_sf"/>
</dbReference>
<dbReference type="OrthoDB" id="441278at2759"/>
<dbReference type="Pfam" id="PF00569">
    <property type="entry name" value="ZZ"/>
    <property type="match status" value="1"/>
</dbReference>
<gene>
    <name evidence="18" type="ORF">KP79_PYT13301</name>
</gene>
<evidence type="ECO:0000256" key="6">
    <source>
        <dbReference type="ARBA" id="ARBA00022771"/>
    </source>
</evidence>
<dbReference type="SMART" id="SM00666">
    <property type="entry name" value="PB1"/>
    <property type="match status" value="1"/>
</dbReference>
<dbReference type="GO" id="GO:0016235">
    <property type="term" value="C:aggresome"/>
    <property type="evidence" value="ECO:0007669"/>
    <property type="project" value="TreeGrafter"/>
</dbReference>
<keyword evidence="19" id="KW-1185">Reference proteome</keyword>
<feature type="compositionally biased region" description="Basic residues" evidence="15">
    <location>
        <begin position="257"/>
        <end position="269"/>
    </location>
</feature>
<dbReference type="PANTHER" id="PTHR15090">
    <property type="entry name" value="SEQUESTOSOME 1-RELATED"/>
    <property type="match status" value="1"/>
</dbReference>
<dbReference type="FunFam" id="3.10.20.90:FF:000320">
    <property type="entry name" value="Predicted protein"/>
    <property type="match status" value="1"/>
</dbReference>
<evidence type="ECO:0000256" key="12">
    <source>
        <dbReference type="ARBA" id="ARBA00071657"/>
    </source>
</evidence>
<feature type="compositionally biased region" description="Basic and acidic residues" evidence="15">
    <location>
        <begin position="306"/>
        <end position="330"/>
    </location>
</feature>
<sequence>MSLTVKATLHRAEPEIRRFPVPADVSSSFDYLKKKISDVFPGLHKGLFSLYWKDQDGDLITFNSDEELLEALGFVNDGMLRIVIKEGNPQPTQEPNSDEGTGVQHPNVVCDGCEGAIFGARFKCVICPDYDLCARCEKQGIHGEHDMMKLTTPINGGQGLFGSFCGPPPHGQHGPHGFVPPPHFRRWMQRFMRRWHNRNAPGNCGEEGQNPETEEQQEDPQGDGTPEEYLKTIGESVQAMLDPFGIDVDVDVETNGRRSHCGGGRRGRSAGRGNCRGRGQWGGSCPRMGSRGNGSCPFAQGKGPAKKQDEENQKRGKAEPQKTGDGEPLVKETTPTPSPMPQTQQQTCPMNMETSGKPKEADEWTVLSGEVEADGQHPAPLQPIPASAPQVPGSAPGSFPQPAQGTAPGAELIYPPSDPRVIDSLSQMLAMGFHNEGGWLQQLLVEKDSDIGKVLDEIKRRQVSRQNANGHMA</sequence>
<dbReference type="GO" id="GO:0008270">
    <property type="term" value="F:zinc ion binding"/>
    <property type="evidence" value="ECO:0007669"/>
    <property type="project" value="UniProtKB-KW"/>
</dbReference>
<evidence type="ECO:0000256" key="9">
    <source>
        <dbReference type="ARBA" id="ARBA00023242"/>
    </source>
</evidence>
<evidence type="ECO:0000256" key="11">
    <source>
        <dbReference type="ARBA" id="ARBA00062450"/>
    </source>
</evidence>
<feature type="compositionally biased region" description="Acidic residues" evidence="15">
    <location>
        <begin position="212"/>
        <end position="221"/>
    </location>
</feature>
<evidence type="ECO:0000256" key="2">
    <source>
        <dbReference type="ARBA" id="ARBA00004496"/>
    </source>
</evidence>
<dbReference type="FunFam" id="3.30.60.90:FF:000016">
    <property type="entry name" value="Refractory to sigma P"/>
    <property type="match status" value="1"/>
</dbReference>
<feature type="region of interest" description="Disordered" evidence="15">
    <location>
        <begin position="198"/>
        <end position="228"/>
    </location>
</feature>
<comment type="caution">
    <text evidence="18">The sequence shown here is derived from an EMBL/GenBank/DDBJ whole genome shotgun (WGS) entry which is preliminary data.</text>
</comment>
<dbReference type="PROSITE" id="PS51745">
    <property type="entry name" value="PB1"/>
    <property type="match status" value="1"/>
</dbReference>
<keyword evidence="5" id="KW-0677">Repeat</keyword>
<dbReference type="GO" id="GO:0005634">
    <property type="term" value="C:nucleus"/>
    <property type="evidence" value="ECO:0007669"/>
    <property type="project" value="UniProtKB-SubCell"/>
</dbReference>
<keyword evidence="7" id="KW-0862">Zinc</keyword>
<dbReference type="Gene3D" id="3.30.60.90">
    <property type="match status" value="1"/>
</dbReference>
<dbReference type="EMBL" id="NEDP02000574">
    <property type="protein sequence ID" value="OWF55631.1"/>
    <property type="molecule type" value="Genomic_DNA"/>
</dbReference>
<protein>
    <recommendedName>
        <fullName evidence="12">Protein ref(2)P</fullName>
    </recommendedName>
    <alternativeName>
        <fullName evidence="13">Refractory to sigma P</fullName>
    </alternativeName>
</protein>
<keyword evidence="8" id="KW-0804">Transcription</keyword>
<dbReference type="FunFam" id="1.10.8.10:FF:000034">
    <property type="entry name" value="Sequestosome 1"/>
    <property type="match status" value="1"/>
</dbReference>
<dbReference type="SUPFAM" id="SSF46934">
    <property type="entry name" value="UBA-like"/>
    <property type="match status" value="1"/>
</dbReference>
<dbReference type="GO" id="GO:0035973">
    <property type="term" value="P:aggrephagy"/>
    <property type="evidence" value="ECO:0007669"/>
    <property type="project" value="TreeGrafter"/>
</dbReference>
<dbReference type="Proteomes" id="UP000242188">
    <property type="component" value="Unassembled WGS sequence"/>
</dbReference>
<evidence type="ECO:0000256" key="5">
    <source>
        <dbReference type="ARBA" id="ARBA00022737"/>
    </source>
</evidence>
<dbReference type="PROSITE" id="PS50135">
    <property type="entry name" value="ZF_ZZ_2"/>
    <property type="match status" value="1"/>
</dbReference>
<dbReference type="GO" id="GO:0000423">
    <property type="term" value="P:mitophagy"/>
    <property type="evidence" value="ECO:0007669"/>
    <property type="project" value="TreeGrafter"/>
</dbReference>
<dbReference type="GO" id="GO:0044753">
    <property type="term" value="C:amphisome"/>
    <property type="evidence" value="ECO:0007669"/>
    <property type="project" value="TreeGrafter"/>
</dbReference>
<evidence type="ECO:0000259" key="17">
    <source>
        <dbReference type="PROSITE" id="PS51745"/>
    </source>
</evidence>
<comment type="subcellular location">
    <subcellularLocation>
        <location evidence="2">Cytoplasm</location>
    </subcellularLocation>
    <subcellularLocation>
        <location evidence="1">Nucleus</location>
    </subcellularLocation>
</comment>
<feature type="region of interest" description="Disordered" evidence="15">
    <location>
        <begin position="374"/>
        <end position="414"/>
    </location>
</feature>
<evidence type="ECO:0000256" key="7">
    <source>
        <dbReference type="ARBA" id="ARBA00022833"/>
    </source>
</evidence>
<dbReference type="InterPro" id="IPR033741">
    <property type="entry name" value="SQSTM_UBA"/>
</dbReference>
<dbReference type="PANTHER" id="PTHR15090:SF0">
    <property type="entry name" value="SEQUESTOSOME-1"/>
    <property type="match status" value="1"/>
</dbReference>
<dbReference type="SMART" id="SM00291">
    <property type="entry name" value="ZnF_ZZ"/>
    <property type="match status" value="1"/>
</dbReference>
<evidence type="ECO:0000256" key="15">
    <source>
        <dbReference type="SAM" id="MobiDB-lite"/>
    </source>
</evidence>
<keyword evidence="9" id="KW-0539">Nucleus</keyword>
<dbReference type="SUPFAM" id="SSF57850">
    <property type="entry name" value="RING/U-box"/>
    <property type="match status" value="1"/>
</dbReference>
<dbReference type="Pfam" id="PF16577">
    <property type="entry name" value="UBA_5"/>
    <property type="match status" value="1"/>
</dbReference>
<dbReference type="InterPro" id="IPR053793">
    <property type="entry name" value="PB1-like"/>
</dbReference>
<dbReference type="Gene3D" id="3.10.20.90">
    <property type="entry name" value="Phosphatidylinositol 3-kinase Catalytic Subunit, Chain A, domain 1"/>
    <property type="match status" value="1"/>
</dbReference>
<evidence type="ECO:0000256" key="3">
    <source>
        <dbReference type="ARBA" id="ARBA00022490"/>
    </source>
</evidence>
<comment type="function">
    <text evidence="10">Required for selective autophagy activation by ubiquitinated proteins. Implicated in sigma rhabdovirus multiplication and necessary for male fertility. Involved in activating transcription of Drs.</text>
</comment>
<name>A0A210R431_MIZYE</name>
<feature type="domain" description="PB1" evidence="17">
    <location>
        <begin position="2"/>
        <end position="87"/>
    </location>
</feature>
<keyword evidence="4" id="KW-0479">Metal-binding</keyword>
<proteinExistence type="predicted"/>
<feature type="region of interest" description="Disordered" evidence="15">
    <location>
        <begin position="255"/>
        <end position="361"/>
    </location>
</feature>
<evidence type="ECO:0000313" key="19">
    <source>
        <dbReference type="Proteomes" id="UP000242188"/>
    </source>
</evidence>
<dbReference type="InterPro" id="IPR000433">
    <property type="entry name" value="Znf_ZZ"/>
</dbReference>
<evidence type="ECO:0000256" key="1">
    <source>
        <dbReference type="ARBA" id="ARBA00004123"/>
    </source>
</evidence>
<dbReference type="Pfam" id="PF00564">
    <property type="entry name" value="PB1"/>
    <property type="match status" value="1"/>
</dbReference>
<dbReference type="GO" id="GO:0005080">
    <property type="term" value="F:protein kinase C binding"/>
    <property type="evidence" value="ECO:0007669"/>
    <property type="project" value="TreeGrafter"/>
</dbReference>
<keyword evidence="3" id="KW-0963">Cytoplasm</keyword>
<evidence type="ECO:0000259" key="16">
    <source>
        <dbReference type="PROSITE" id="PS50135"/>
    </source>
</evidence>
<evidence type="ECO:0000313" key="18">
    <source>
        <dbReference type="EMBL" id="OWF55631.1"/>
    </source>
</evidence>
<dbReference type="GO" id="GO:0070530">
    <property type="term" value="F:K63-linked polyubiquitin modification-dependent protein binding"/>
    <property type="evidence" value="ECO:0007669"/>
    <property type="project" value="TreeGrafter"/>
</dbReference>
<dbReference type="CDD" id="cd02340">
    <property type="entry name" value="ZZ_NBR1_like"/>
    <property type="match status" value="1"/>
</dbReference>
<organism evidence="18 19">
    <name type="scientific">Mizuhopecten yessoensis</name>
    <name type="common">Japanese scallop</name>
    <name type="synonym">Patinopecten yessoensis</name>
    <dbReference type="NCBI Taxonomy" id="6573"/>
    <lineage>
        <taxon>Eukaryota</taxon>
        <taxon>Metazoa</taxon>
        <taxon>Spiralia</taxon>
        <taxon>Lophotrochozoa</taxon>
        <taxon>Mollusca</taxon>
        <taxon>Bivalvia</taxon>
        <taxon>Autobranchia</taxon>
        <taxon>Pteriomorphia</taxon>
        <taxon>Pectinida</taxon>
        <taxon>Pectinoidea</taxon>
        <taxon>Pectinidae</taxon>
        <taxon>Mizuhopecten</taxon>
    </lineage>
</organism>
<evidence type="ECO:0000256" key="14">
    <source>
        <dbReference type="PROSITE-ProRule" id="PRU00228"/>
    </source>
</evidence>
<dbReference type="STRING" id="6573.A0A210R431"/>